<proteinExistence type="predicted"/>
<organism evidence="1 2">
    <name type="scientific">Agrobacterium phage Atu_ph07</name>
    <dbReference type="NCBI Taxonomy" id="2024264"/>
    <lineage>
        <taxon>Viruses</taxon>
        <taxon>Duplodnaviria</taxon>
        <taxon>Heunggongvirae</taxon>
        <taxon>Uroviricota</taxon>
        <taxon>Caudoviricetes</taxon>
        <taxon>Polybotosvirus</taxon>
        <taxon>Polybotosvirus Atuph07</taxon>
    </lineage>
</organism>
<dbReference type="OrthoDB" id="7926at10239"/>
<evidence type="ECO:0000313" key="1">
    <source>
        <dbReference type="EMBL" id="ASV44765.1"/>
    </source>
</evidence>
<protein>
    <submittedName>
        <fullName evidence="1">Uncharacterized protein</fullName>
    </submittedName>
</protein>
<dbReference type="KEGG" id="vg:40088699"/>
<dbReference type="RefSeq" id="YP_009612361.1">
    <property type="nucleotide sequence ID" value="NC_042013.1"/>
</dbReference>
<name>A0A223W018_9CAUD</name>
<dbReference type="GeneID" id="40088699"/>
<reference evidence="1 2" key="1">
    <citation type="submission" date="2017-06" db="EMBL/GenBank/DDBJ databases">
        <authorList>
            <person name="Kim H.J."/>
            <person name="Triplett B.A."/>
        </authorList>
    </citation>
    <scope>NUCLEOTIDE SEQUENCE [LARGE SCALE GENOMIC DNA]</scope>
</reference>
<sequence length="468" mass="50108">MSYDLKTFTIVEVGEDSWGIQYTGGPLERGFASYEDALYTANQAAINYHSTDTDAVPRNLDQAILKAQEARDNYITFISENPSATEEEKNEEIAKIAAAEAYVSEYQLQLDTARLQATAKDSFENQSIDIAIANADARRSELSQAAANLRSSSDATPEQIQAADQSAFEAELYYQSLIKEEQSAIDVANPTAFGLGSLFSSVSSSIGNVFNGANNALGNLTNPLNGLLSNVTSGLGNLSGGLGSVNSNSTGGTAVSGNVVYDSATGGMTNTVSDQRVRLTPKPSQRGMLSGVLAPLATTSGLVFPYTPTITYQAGVAYNKIDVVHTNQDWNVYKNTESIALDINGTFTAQNETEAAYFLAAIHFLRALTKMHFGDSSENKGLPPPQVLLDGYGTHMFNSLSVIVVNYSVDLNPNVDYVAVRGDGGTSWVPAVADLRVNVIVQQTPKQARSFNWESFATGELMSNGGWL</sequence>
<accession>A0A223W018</accession>
<dbReference type="EMBL" id="MF403008">
    <property type="protein sequence ID" value="ASV44765.1"/>
    <property type="molecule type" value="Genomic_DNA"/>
</dbReference>
<dbReference type="Proteomes" id="UP000223025">
    <property type="component" value="Segment"/>
</dbReference>
<evidence type="ECO:0000313" key="2">
    <source>
        <dbReference type="Proteomes" id="UP000223025"/>
    </source>
</evidence>
<keyword evidence="2" id="KW-1185">Reference proteome</keyword>